<dbReference type="Gene3D" id="3.30.420.10">
    <property type="entry name" value="Ribonuclease H-like superfamily/Ribonuclease H"/>
    <property type="match status" value="1"/>
</dbReference>
<dbReference type="STRING" id="8081.ENSPREP00000019998"/>
<protein>
    <recommendedName>
        <fullName evidence="3">exodeoxyribonuclease III</fullName>
        <ecNumber evidence="3">3.1.11.2</ecNumber>
    </recommendedName>
</protein>
<comment type="cofactor">
    <cofactor evidence="2">
        <name>Mg(2+)</name>
        <dbReference type="ChEBI" id="CHEBI:18420"/>
    </cofactor>
</comment>
<dbReference type="GO" id="GO:0046872">
    <property type="term" value="F:metal ion binding"/>
    <property type="evidence" value="ECO:0007669"/>
    <property type="project" value="UniProtKB-KW"/>
</dbReference>
<reference evidence="12" key="2">
    <citation type="submission" date="2025-08" db="UniProtKB">
        <authorList>
            <consortium name="Ensembl"/>
        </authorList>
    </citation>
    <scope>IDENTIFICATION</scope>
    <source>
        <strain evidence="12">Guanapo</strain>
    </source>
</reference>
<keyword evidence="4" id="KW-0540">Nuclease</keyword>
<evidence type="ECO:0000256" key="10">
    <source>
        <dbReference type="SAM" id="MobiDB-lite"/>
    </source>
</evidence>
<accession>A0A3P9PE89</accession>
<evidence type="ECO:0000256" key="2">
    <source>
        <dbReference type="ARBA" id="ARBA00001946"/>
    </source>
</evidence>
<dbReference type="Pfam" id="PF00929">
    <property type="entry name" value="RNase_T"/>
    <property type="match status" value="1"/>
</dbReference>
<dbReference type="Proteomes" id="UP000242638">
    <property type="component" value="Unassembled WGS sequence"/>
</dbReference>
<feature type="region of interest" description="Disordered" evidence="10">
    <location>
        <begin position="226"/>
        <end position="263"/>
    </location>
</feature>
<dbReference type="Bgee" id="ENSPREG00000013537">
    <property type="expression patterns" value="Expressed in caudal fin and 1 other cell type or tissue"/>
</dbReference>
<dbReference type="InterPro" id="IPR013520">
    <property type="entry name" value="Ribonucl_H"/>
</dbReference>
<dbReference type="InterPro" id="IPR012337">
    <property type="entry name" value="RNaseH-like_sf"/>
</dbReference>
<comment type="catalytic activity">
    <reaction evidence="1">
        <text>Exonucleolytic cleavage in the 3'- to 5'-direction to yield nucleoside 5'-phosphates.</text>
        <dbReference type="EC" id="3.1.11.2"/>
    </reaction>
</comment>
<evidence type="ECO:0000256" key="9">
    <source>
        <dbReference type="ARBA" id="ARBA00025769"/>
    </source>
</evidence>
<name>A0A3P9PE89_POERE</name>
<dbReference type="GO" id="GO:0003676">
    <property type="term" value="F:nucleic acid binding"/>
    <property type="evidence" value="ECO:0007669"/>
    <property type="project" value="InterPro"/>
</dbReference>
<dbReference type="GeneTree" id="ENSGT00390000012715"/>
<keyword evidence="7" id="KW-0269">Exonuclease</keyword>
<evidence type="ECO:0000256" key="1">
    <source>
        <dbReference type="ARBA" id="ARBA00000493"/>
    </source>
</evidence>
<dbReference type="GO" id="GO:0008311">
    <property type="term" value="F:double-stranded DNA 3'-5' DNA exonuclease activity"/>
    <property type="evidence" value="ECO:0007669"/>
    <property type="project" value="UniProtKB-EC"/>
</dbReference>
<reference evidence="12" key="3">
    <citation type="submission" date="2025-09" db="UniProtKB">
        <authorList>
            <consortium name="Ensembl"/>
        </authorList>
    </citation>
    <scope>IDENTIFICATION</scope>
    <source>
        <strain evidence="12">Guanapo</strain>
    </source>
</reference>
<dbReference type="Ensembl" id="ENSPRET00000020210.1">
    <property type="protein sequence ID" value="ENSPREP00000019998.1"/>
    <property type="gene ID" value="ENSPREG00000013537.1"/>
</dbReference>
<feature type="compositionally biased region" description="Polar residues" evidence="10">
    <location>
        <begin position="228"/>
        <end position="253"/>
    </location>
</feature>
<dbReference type="CDD" id="cd06127">
    <property type="entry name" value="DEDDh"/>
    <property type="match status" value="1"/>
</dbReference>
<evidence type="ECO:0000313" key="12">
    <source>
        <dbReference type="Ensembl" id="ENSPREP00000019998.1"/>
    </source>
</evidence>
<evidence type="ECO:0000256" key="8">
    <source>
        <dbReference type="ARBA" id="ARBA00022842"/>
    </source>
</evidence>
<proteinExistence type="inferred from homology"/>
<sequence>MVDKIIIFFDLETTGLGNLTHTPGLYTTPIIKILTYFYFCLRSDTSQCDIIQLAAVCEERVFNKYTVPQQNIDEGATEVTGFTVQSGHLVLYVSPVETVPIDDLLTSFIDFLRSFQRPVLLAAHNAKRFDMPVLTRVMKKYDLYPQFQQVVSGFLDTLLLSKRLFPRIKGYSQVSLVKIFLQKSYDAHNAEEDAKMLQELYKVWRPDQFAVLARWERRSTGKSRASLFGSTLSSPRRTGTTPASRQTLPQSACRSPAPFFPHS</sequence>
<evidence type="ECO:0000256" key="4">
    <source>
        <dbReference type="ARBA" id="ARBA00022722"/>
    </source>
</evidence>
<dbReference type="EC" id="3.1.11.2" evidence="3"/>
<evidence type="ECO:0000256" key="6">
    <source>
        <dbReference type="ARBA" id="ARBA00022801"/>
    </source>
</evidence>
<keyword evidence="6" id="KW-0378">Hydrolase</keyword>
<dbReference type="SMART" id="SM00479">
    <property type="entry name" value="EXOIII"/>
    <property type="match status" value="1"/>
</dbReference>
<evidence type="ECO:0000256" key="7">
    <source>
        <dbReference type="ARBA" id="ARBA00022839"/>
    </source>
</evidence>
<dbReference type="InterPro" id="IPR036397">
    <property type="entry name" value="RNaseH_sf"/>
</dbReference>
<dbReference type="GO" id="GO:0005737">
    <property type="term" value="C:cytoplasm"/>
    <property type="evidence" value="ECO:0007669"/>
    <property type="project" value="TreeGrafter"/>
</dbReference>
<feature type="domain" description="Exonuclease" evidence="11">
    <location>
        <begin position="5"/>
        <end position="210"/>
    </location>
</feature>
<evidence type="ECO:0000313" key="13">
    <source>
        <dbReference type="Proteomes" id="UP000242638"/>
    </source>
</evidence>
<evidence type="ECO:0000256" key="3">
    <source>
        <dbReference type="ARBA" id="ARBA00012115"/>
    </source>
</evidence>
<dbReference type="PANTHER" id="PTHR13058:SF22">
    <property type="entry name" value="EXODEOXYRIBONUCLEASE III"/>
    <property type="match status" value="1"/>
</dbReference>
<dbReference type="SUPFAM" id="SSF53098">
    <property type="entry name" value="Ribonuclease H-like"/>
    <property type="match status" value="1"/>
</dbReference>
<reference evidence="13" key="1">
    <citation type="submission" date="2013-11" db="EMBL/GenBank/DDBJ databases">
        <title>The genomic landscape of the Guanapo guppy.</title>
        <authorList>
            <person name="Kuenstner A."/>
            <person name="Dreyer C."/>
        </authorList>
    </citation>
    <scope>NUCLEOTIDE SEQUENCE</scope>
    <source>
        <strain evidence="13">Guanapo</strain>
    </source>
</reference>
<evidence type="ECO:0000256" key="5">
    <source>
        <dbReference type="ARBA" id="ARBA00022723"/>
    </source>
</evidence>
<keyword evidence="13" id="KW-1185">Reference proteome</keyword>
<dbReference type="GO" id="GO:0006308">
    <property type="term" value="P:DNA catabolic process"/>
    <property type="evidence" value="ECO:0007669"/>
    <property type="project" value="TreeGrafter"/>
</dbReference>
<dbReference type="OMA" id="KVWRPDQ"/>
<organism evidence="12 13">
    <name type="scientific">Poecilia reticulata</name>
    <name type="common">Guppy</name>
    <name type="synonym">Acanthophacelus reticulatus</name>
    <dbReference type="NCBI Taxonomy" id="8081"/>
    <lineage>
        <taxon>Eukaryota</taxon>
        <taxon>Metazoa</taxon>
        <taxon>Chordata</taxon>
        <taxon>Craniata</taxon>
        <taxon>Vertebrata</taxon>
        <taxon>Euteleostomi</taxon>
        <taxon>Actinopterygii</taxon>
        <taxon>Neopterygii</taxon>
        <taxon>Teleostei</taxon>
        <taxon>Neoteleostei</taxon>
        <taxon>Acanthomorphata</taxon>
        <taxon>Ovalentaria</taxon>
        <taxon>Atherinomorphae</taxon>
        <taxon>Cyprinodontiformes</taxon>
        <taxon>Poeciliidae</taxon>
        <taxon>Poeciliinae</taxon>
        <taxon>Poecilia</taxon>
    </lineage>
</organism>
<dbReference type="PANTHER" id="PTHR13058">
    <property type="entry name" value="THREE PRIME REPAIR EXONUCLEASE 1, 2"/>
    <property type="match status" value="1"/>
</dbReference>
<comment type="similarity">
    <text evidence="9">Belongs to the exonuclease superfamily. TREX family.</text>
</comment>
<dbReference type="AlphaFoldDB" id="A0A3P9PE89"/>
<dbReference type="InterPro" id="IPR040393">
    <property type="entry name" value="TREX1/2"/>
</dbReference>
<keyword evidence="5" id="KW-0479">Metal-binding</keyword>
<keyword evidence="8" id="KW-0460">Magnesium</keyword>
<evidence type="ECO:0000259" key="11">
    <source>
        <dbReference type="SMART" id="SM00479"/>
    </source>
</evidence>